<dbReference type="CDD" id="cd20736">
    <property type="entry name" value="PoNe_Nuclease"/>
    <property type="match status" value="1"/>
</dbReference>
<comment type="caution">
    <text evidence="3">The sequence shown here is derived from an EMBL/GenBank/DDBJ whole genome shotgun (WGS) entry which is preliminary data.</text>
</comment>
<dbReference type="EMBL" id="JACEOL010000030">
    <property type="protein sequence ID" value="MBA4602441.1"/>
    <property type="molecule type" value="Genomic_DNA"/>
</dbReference>
<dbReference type="AlphaFoldDB" id="A0A7W1XSQ3"/>
<evidence type="ECO:0000313" key="4">
    <source>
        <dbReference type="Proteomes" id="UP000538292"/>
    </source>
</evidence>
<evidence type="ECO:0000256" key="1">
    <source>
        <dbReference type="ARBA" id="ARBA00006738"/>
    </source>
</evidence>
<dbReference type="HAMAP" id="MF_00048">
    <property type="entry name" value="UPF0102"/>
    <property type="match status" value="1"/>
</dbReference>
<organism evidence="3 4">
    <name type="scientific">Thermoactinomyces mirandus</name>
    <dbReference type="NCBI Taxonomy" id="2756294"/>
    <lineage>
        <taxon>Bacteria</taxon>
        <taxon>Bacillati</taxon>
        <taxon>Bacillota</taxon>
        <taxon>Bacilli</taxon>
        <taxon>Bacillales</taxon>
        <taxon>Thermoactinomycetaceae</taxon>
        <taxon>Thermoactinomyces</taxon>
    </lineage>
</organism>
<dbReference type="Gene3D" id="3.40.1350.10">
    <property type="match status" value="1"/>
</dbReference>
<dbReference type="NCBIfam" id="NF009154">
    <property type="entry name" value="PRK12497.3-3"/>
    <property type="match status" value="1"/>
</dbReference>
<keyword evidence="4" id="KW-1185">Reference proteome</keyword>
<evidence type="ECO:0000256" key="2">
    <source>
        <dbReference type="HAMAP-Rule" id="MF_00048"/>
    </source>
</evidence>
<reference evidence="3 4" key="1">
    <citation type="submission" date="2020-07" db="EMBL/GenBank/DDBJ databases">
        <title>Thermoactinomyces phylogeny.</title>
        <authorList>
            <person name="Dunlap C."/>
        </authorList>
    </citation>
    <scope>NUCLEOTIDE SEQUENCE [LARGE SCALE GENOMIC DNA]</scope>
    <source>
        <strain evidence="3 4">AMNI-1</strain>
    </source>
</reference>
<dbReference type="NCBIfam" id="TIGR00252">
    <property type="entry name" value="YraN family protein"/>
    <property type="match status" value="1"/>
</dbReference>
<dbReference type="Pfam" id="PF02021">
    <property type="entry name" value="UPF0102"/>
    <property type="match status" value="1"/>
</dbReference>
<accession>A0A7W1XSQ3</accession>
<dbReference type="PANTHER" id="PTHR34039">
    <property type="entry name" value="UPF0102 PROTEIN YRAN"/>
    <property type="match status" value="1"/>
</dbReference>
<dbReference type="PANTHER" id="PTHR34039:SF1">
    <property type="entry name" value="UPF0102 PROTEIN YRAN"/>
    <property type="match status" value="1"/>
</dbReference>
<sequence>MSGDMRKRVGRQGEELAARYLQENGYQIIDQNWTTRQGELDIIALKGQQLVFVEVRTTQSGKFGYGLESVGYRKQEKLRQLALQYLRENPVYYGSFRFDVISVLWDRQGMRTEVQHIEGAF</sequence>
<dbReference type="GO" id="GO:0003676">
    <property type="term" value="F:nucleic acid binding"/>
    <property type="evidence" value="ECO:0007669"/>
    <property type="project" value="InterPro"/>
</dbReference>
<comment type="similarity">
    <text evidence="1 2">Belongs to the UPF0102 family.</text>
</comment>
<evidence type="ECO:0000313" key="3">
    <source>
        <dbReference type="EMBL" id="MBA4602441.1"/>
    </source>
</evidence>
<dbReference type="NCBIfam" id="NF009150">
    <property type="entry name" value="PRK12497.1-3"/>
    <property type="match status" value="1"/>
</dbReference>
<dbReference type="InterPro" id="IPR011335">
    <property type="entry name" value="Restrct_endonuc-II-like"/>
</dbReference>
<dbReference type="SUPFAM" id="SSF52980">
    <property type="entry name" value="Restriction endonuclease-like"/>
    <property type="match status" value="1"/>
</dbReference>
<dbReference type="RefSeq" id="WP_181739962.1">
    <property type="nucleotide sequence ID" value="NZ_JACEOL010000030.1"/>
</dbReference>
<gene>
    <name evidence="3" type="ORF">H2C83_08950</name>
</gene>
<dbReference type="Proteomes" id="UP000538292">
    <property type="component" value="Unassembled WGS sequence"/>
</dbReference>
<protein>
    <recommendedName>
        <fullName evidence="2">UPF0102 protein H2C83_08950</fullName>
    </recommendedName>
</protein>
<dbReference type="InterPro" id="IPR011856">
    <property type="entry name" value="tRNA_endonuc-like_dom_sf"/>
</dbReference>
<proteinExistence type="inferred from homology"/>
<dbReference type="InterPro" id="IPR003509">
    <property type="entry name" value="UPF0102_YraN-like"/>
</dbReference>
<name>A0A7W1XSQ3_9BACL</name>